<gene>
    <name evidence="5" type="ORF">L5G33_01730</name>
</gene>
<evidence type="ECO:0000256" key="3">
    <source>
        <dbReference type="SAM" id="MobiDB-lite"/>
    </source>
</evidence>
<accession>A0ABS9INS9</accession>
<dbReference type="PANTHER" id="PTHR37042">
    <property type="entry name" value="OUTER MEMBRANE PROTEIN RV1973"/>
    <property type="match status" value="1"/>
</dbReference>
<keyword evidence="6" id="KW-1185">Reference proteome</keyword>
<feature type="compositionally biased region" description="Basic and acidic residues" evidence="3">
    <location>
        <begin position="8"/>
        <end position="18"/>
    </location>
</feature>
<feature type="region of interest" description="Disordered" evidence="3">
    <location>
        <begin position="1"/>
        <end position="40"/>
    </location>
</feature>
<dbReference type="PANTHER" id="PTHR37042:SF4">
    <property type="entry name" value="OUTER MEMBRANE PROTEIN RV1973"/>
    <property type="match status" value="1"/>
</dbReference>
<proteinExistence type="predicted"/>
<evidence type="ECO:0000313" key="5">
    <source>
        <dbReference type="EMBL" id="MCF8587185.1"/>
    </source>
</evidence>
<keyword evidence="4" id="KW-1133">Transmembrane helix</keyword>
<dbReference type="EMBL" id="JAKKOR010000001">
    <property type="protein sequence ID" value="MCF8587185.1"/>
    <property type="molecule type" value="Genomic_DNA"/>
</dbReference>
<evidence type="ECO:0000256" key="4">
    <source>
        <dbReference type="SAM" id="Phobius"/>
    </source>
</evidence>
<reference evidence="5 6" key="1">
    <citation type="submission" date="2022-01" db="EMBL/GenBank/DDBJ databases">
        <authorList>
            <person name="Huang Y."/>
        </authorList>
    </citation>
    <scope>NUCLEOTIDE SEQUENCE [LARGE SCALE GENOMIC DNA]</scope>
    <source>
        <strain evidence="5 6">HY366</strain>
    </source>
</reference>
<organism evidence="5 6">
    <name type="scientific">Gordonia liuliyuniae</name>
    <dbReference type="NCBI Taxonomy" id="2911517"/>
    <lineage>
        <taxon>Bacteria</taxon>
        <taxon>Bacillati</taxon>
        <taxon>Actinomycetota</taxon>
        <taxon>Actinomycetes</taxon>
        <taxon>Mycobacteriales</taxon>
        <taxon>Gordoniaceae</taxon>
        <taxon>Gordonia</taxon>
    </lineage>
</organism>
<feature type="transmembrane region" description="Helical" evidence="4">
    <location>
        <begin position="47"/>
        <end position="68"/>
    </location>
</feature>
<comment type="caution">
    <text evidence="5">The sequence shown here is derived from an EMBL/GenBank/DDBJ whole genome shotgun (WGS) entry which is preliminary data.</text>
</comment>
<dbReference type="Proteomes" id="UP001200110">
    <property type="component" value="Unassembled WGS sequence"/>
</dbReference>
<name>A0ABS9INS9_9ACTN</name>
<dbReference type="RefSeq" id="WP_236996407.1">
    <property type="nucleotide sequence ID" value="NZ_JAKKOR010000001.1"/>
</dbReference>
<keyword evidence="2 4" id="KW-0472">Membrane</keyword>
<feature type="compositionally biased region" description="Acidic residues" evidence="3">
    <location>
        <begin position="19"/>
        <end position="34"/>
    </location>
</feature>
<sequence length="202" mass="21532">MTDTTEQTPDHGQTRDDEQTPDEATDLETAETADDSPAAPRQWVRPALWSVVAALILVLAGLSLFFWLGHRSSAEVDDATPAVLAATREGTIAVLTDHAATVDADVATAKNLLTGVFADEYGSLARTDVLPAAKERGLSSTVHLSGVSLVTADEDEAETMVFVTQQVSSGKQNEDPTTTATAIRVGLVKQGDRWLIETFQPI</sequence>
<protein>
    <recommendedName>
        <fullName evidence="7">Mce-associated membrane protein</fullName>
    </recommendedName>
</protein>
<evidence type="ECO:0000256" key="1">
    <source>
        <dbReference type="ARBA" id="ARBA00004370"/>
    </source>
</evidence>
<comment type="subcellular location">
    <subcellularLocation>
        <location evidence="1">Membrane</location>
    </subcellularLocation>
</comment>
<evidence type="ECO:0000256" key="2">
    <source>
        <dbReference type="ARBA" id="ARBA00023136"/>
    </source>
</evidence>
<keyword evidence="4" id="KW-0812">Transmembrane</keyword>
<evidence type="ECO:0000313" key="6">
    <source>
        <dbReference type="Proteomes" id="UP001200110"/>
    </source>
</evidence>
<evidence type="ECO:0008006" key="7">
    <source>
        <dbReference type="Google" id="ProtNLM"/>
    </source>
</evidence>